<dbReference type="InterPro" id="IPR002939">
    <property type="entry name" value="DnaJ_C"/>
</dbReference>
<dbReference type="Gene3D" id="1.10.287.110">
    <property type="entry name" value="DnaJ domain"/>
    <property type="match status" value="1"/>
</dbReference>
<dbReference type="NCBIfam" id="TIGR02349">
    <property type="entry name" value="DnaJ_bact"/>
    <property type="match status" value="1"/>
</dbReference>
<keyword evidence="11" id="KW-1185">Reference proteome</keyword>
<dbReference type="InterPro" id="IPR012724">
    <property type="entry name" value="DnaJ"/>
</dbReference>
<feature type="compositionally biased region" description="Polar residues" evidence="6">
    <location>
        <begin position="459"/>
        <end position="472"/>
    </location>
</feature>
<dbReference type="InterPro" id="IPR001305">
    <property type="entry name" value="HSP_DnaJ_Cys-rich_dom"/>
</dbReference>
<keyword evidence="7" id="KW-0472">Membrane</keyword>
<dbReference type="HAMAP" id="MF_01152">
    <property type="entry name" value="DnaJ"/>
    <property type="match status" value="1"/>
</dbReference>
<accession>A0ABR2LDW4</accession>
<evidence type="ECO:0000256" key="7">
    <source>
        <dbReference type="SAM" id="Phobius"/>
    </source>
</evidence>
<dbReference type="SUPFAM" id="SSF49493">
    <property type="entry name" value="HSP40/DnaJ peptide-binding domain"/>
    <property type="match status" value="2"/>
</dbReference>
<keyword evidence="7" id="KW-0812">Transmembrane</keyword>
<sequence>MAMAALSLDRVGLTSGALSGHSSTPSRCSPPFFFSPARPGLNLSSMSSRFFFGELHLCRKLSSTLLCSGPRFSWRKRGGFTAKARDFYESLNLSRNATIKEIKSSYRNLARKYHPDMNKSPGAEEKFKEISAAYEVLSDEDKRSLYDQYGEAGVQGDYAGADIGPEGIDPFEVFNTFFGQSNGLFGEEIDPMGINFNSKFKQNTGLDIRYDLSLSFEESICGGQREINIARYETCDNCNGSGAKSNTSIKTCSQCGGRGRVMKAQRTQFGVVSQVSSCLSCGGRGKIITDHCKMCNGEGKLQIKRSVKIDVPAGVGDDYTIQIQGQGSSDRKRGIVGDLYLFIHINEKPGIRREGLNLYSDINIDYTEAILGTKIKVETVEGSRDLCIPPGTQSGEVIKFSNMGVPNVKKPSVRGDHHFIVRVQIPKNISEDERSLLEQLTSIRNMSGDSSIPRKGAFQSDSNKQKTSNQPSHAPRRRRRGSDHSLWGSIKNLFGGKKRGSSFASIAIHAVAPPCSAVRASPIFAFPVGFVLVTLIFSMVVRKFRSVVLRKRNRTSSDEWPDE</sequence>
<feature type="transmembrane region" description="Helical" evidence="7">
    <location>
        <begin position="523"/>
        <end position="541"/>
    </location>
</feature>
<dbReference type="InterPro" id="IPR036410">
    <property type="entry name" value="HSP_DnaJ_Cys-rich_dom_sf"/>
</dbReference>
<comment type="caution">
    <text evidence="10">The sequence shown here is derived from an EMBL/GenBank/DDBJ whole genome shotgun (WGS) entry which is preliminary data.</text>
</comment>
<dbReference type="InterPro" id="IPR001623">
    <property type="entry name" value="DnaJ_domain"/>
</dbReference>
<protein>
    <submittedName>
        <fullName evidence="10">Chaperone protein dnaJ 2</fullName>
    </submittedName>
</protein>
<organism evidence="10 11">
    <name type="scientific">Platanthera guangdongensis</name>
    <dbReference type="NCBI Taxonomy" id="2320717"/>
    <lineage>
        <taxon>Eukaryota</taxon>
        <taxon>Viridiplantae</taxon>
        <taxon>Streptophyta</taxon>
        <taxon>Embryophyta</taxon>
        <taxon>Tracheophyta</taxon>
        <taxon>Spermatophyta</taxon>
        <taxon>Magnoliopsida</taxon>
        <taxon>Liliopsida</taxon>
        <taxon>Asparagales</taxon>
        <taxon>Orchidaceae</taxon>
        <taxon>Orchidoideae</taxon>
        <taxon>Orchideae</taxon>
        <taxon>Orchidinae</taxon>
        <taxon>Platanthera</taxon>
    </lineage>
</organism>
<dbReference type="Gene3D" id="2.60.260.20">
    <property type="entry name" value="Urease metallochaperone UreE, N-terminal domain"/>
    <property type="match status" value="2"/>
</dbReference>
<feature type="domain" description="CR-type" evidence="9">
    <location>
        <begin position="222"/>
        <end position="304"/>
    </location>
</feature>
<dbReference type="Pfam" id="PF00226">
    <property type="entry name" value="DnaJ"/>
    <property type="match status" value="1"/>
</dbReference>
<dbReference type="PANTHER" id="PTHR43096">
    <property type="entry name" value="DNAJ HOMOLOG 1, MITOCHONDRIAL-RELATED"/>
    <property type="match status" value="1"/>
</dbReference>
<evidence type="ECO:0000256" key="1">
    <source>
        <dbReference type="ARBA" id="ARBA00022723"/>
    </source>
</evidence>
<evidence type="ECO:0000259" key="8">
    <source>
        <dbReference type="PROSITE" id="PS50076"/>
    </source>
</evidence>
<dbReference type="PROSITE" id="PS00636">
    <property type="entry name" value="DNAJ_1"/>
    <property type="match status" value="1"/>
</dbReference>
<dbReference type="Proteomes" id="UP001412067">
    <property type="component" value="Unassembled WGS sequence"/>
</dbReference>
<reference evidence="10 11" key="1">
    <citation type="journal article" date="2022" name="Nat. Plants">
        <title>Genomes of leafy and leafless Platanthera orchids illuminate the evolution of mycoheterotrophy.</title>
        <authorList>
            <person name="Li M.H."/>
            <person name="Liu K.W."/>
            <person name="Li Z."/>
            <person name="Lu H.C."/>
            <person name="Ye Q.L."/>
            <person name="Zhang D."/>
            <person name="Wang J.Y."/>
            <person name="Li Y.F."/>
            <person name="Zhong Z.M."/>
            <person name="Liu X."/>
            <person name="Yu X."/>
            <person name="Liu D.K."/>
            <person name="Tu X.D."/>
            <person name="Liu B."/>
            <person name="Hao Y."/>
            <person name="Liao X.Y."/>
            <person name="Jiang Y.T."/>
            <person name="Sun W.H."/>
            <person name="Chen J."/>
            <person name="Chen Y.Q."/>
            <person name="Ai Y."/>
            <person name="Zhai J.W."/>
            <person name="Wu S.S."/>
            <person name="Zhou Z."/>
            <person name="Hsiao Y.Y."/>
            <person name="Wu W.L."/>
            <person name="Chen Y.Y."/>
            <person name="Lin Y.F."/>
            <person name="Hsu J.L."/>
            <person name="Li C.Y."/>
            <person name="Wang Z.W."/>
            <person name="Zhao X."/>
            <person name="Zhong W.Y."/>
            <person name="Ma X.K."/>
            <person name="Ma L."/>
            <person name="Huang J."/>
            <person name="Chen G.Z."/>
            <person name="Huang M.Z."/>
            <person name="Huang L."/>
            <person name="Peng D.H."/>
            <person name="Luo Y.B."/>
            <person name="Zou S.Q."/>
            <person name="Chen S.P."/>
            <person name="Lan S."/>
            <person name="Tsai W.C."/>
            <person name="Van de Peer Y."/>
            <person name="Liu Z.J."/>
        </authorList>
    </citation>
    <scope>NUCLEOTIDE SEQUENCE [LARGE SCALE GENOMIC DNA]</scope>
    <source>
        <strain evidence="10">Lor288</strain>
    </source>
</reference>
<feature type="region of interest" description="Disordered" evidence="6">
    <location>
        <begin position="446"/>
        <end position="483"/>
    </location>
</feature>
<evidence type="ECO:0000256" key="3">
    <source>
        <dbReference type="ARBA" id="ARBA00022771"/>
    </source>
</evidence>
<feature type="domain" description="J" evidence="8">
    <location>
        <begin position="86"/>
        <end position="150"/>
    </location>
</feature>
<dbReference type="CDD" id="cd06257">
    <property type="entry name" value="DnaJ"/>
    <property type="match status" value="1"/>
</dbReference>
<dbReference type="PROSITE" id="PS50076">
    <property type="entry name" value="DNAJ_2"/>
    <property type="match status" value="1"/>
</dbReference>
<dbReference type="InterPro" id="IPR036869">
    <property type="entry name" value="J_dom_sf"/>
</dbReference>
<dbReference type="PRINTS" id="PR00625">
    <property type="entry name" value="JDOMAIN"/>
</dbReference>
<proteinExistence type="inferred from homology"/>
<dbReference type="InterPro" id="IPR018253">
    <property type="entry name" value="DnaJ_domain_CS"/>
</dbReference>
<feature type="zinc finger region" description="CR-type" evidence="5">
    <location>
        <begin position="222"/>
        <end position="304"/>
    </location>
</feature>
<evidence type="ECO:0000313" key="10">
    <source>
        <dbReference type="EMBL" id="KAK8938277.1"/>
    </source>
</evidence>
<dbReference type="PROSITE" id="PS51188">
    <property type="entry name" value="ZF_CR"/>
    <property type="match status" value="1"/>
</dbReference>
<dbReference type="EMBL" id="JBBWWR010000021">
    <property type="protein sequence ID" value="KAK8938277.1"/>
    <property type="molecule type" value="Genomic_DNA"/>
</dbReference>
<dbReference type="SUPFAM" id="SSF57938">
    <property type="entry name" value="DnaJ/Hsp40 cysteine-rich domain"/>
    <property type="match status" value="1"/>
</dbReference>
<keyword evidence="4 5" id="KW-0862">Zinc</keyword>
<dbReference type="SUPFAM" id="SSF46565">
    <property type="entry name" value="Chaperone J-domain"/>
    <property type="match status" value="1"/>
</dbReference>
<gene>
    <name evidence="10" type="primary">ATJ2</name>
    <name evidence="10" type="ORF">KSP40_PGU015160</name>
</gene>
<dbReference type="CDD" id="cd10747">
    <property type="entry name" value="DnaJ_C"/>
    <property type="match status" value="1"/>
</dbReference>
<evidence type="ECO:0000313" key="11">
    <source>
        <dbReference type="Proteomes" id="UP001412067"/>
    </source>
</evidence>
<dbReference type="SMART" id="SM00271">
    <property type="entry name" value="DnaJ"/>
    <property type="match status" value="1"/>
</dbReference>
<evidence type="ECO:0000256" key="2">
    <source>
        <dbReference type="ARBA" id="ARBA00022737"/>
    </source>
</evidence>
<evidence type="ECO:0000256" key="5">
    <source>
        <dbReference type="PROSITE-ProRule" id="PRU00546"/>
    </source>
</evidence>
<keyword evidence="3 5" id="KW-0863">Zinc-finger</keyword>
<dbReference type="PANTHER" id="PTHR43096:SF26">
    <property type="entry name" value="CR-TYPE DOMAIN-CONTAINING PROTEIN"/>
    <property type="match status" value="1"/>
</dbReference>
<evidence type="ECO:0000256" key="4">
    <source>
        <dbReference type="ARBA" id="ARBA00022833"/>
    </source>
</evidence>
<dbReference type="CDD" id="cd10719">
    <property type="entry name" value="DnaJ_zf"/>
    <property type="match status" value="1"/>
</dbReference>
<evidence type="ECO:0000256" key="6">
    <source>
        <dbReference type="SAM" id="MobiDB-lite"/>
    </source>
</evidence>
<dbReference type="Pfam" id="PF01556">
    <property type="entry name" value="DnaJ_C"/>
    <property type="match status" value="1"/>
</dbReference>
<dbReference type="Gene3D" id="2.10.230.10">
    <property type="entry name" value="Heat shock protein DnaJ, cysteine-rich domain"/>
    <property type="match status" value="1"/>
</dbReference>
<dbReference type="Pfam" id="PF00684">
    <property type="entry name" value="DnaJ_CXXCXGXG"/>
    <property type="match status" value="1"/>
</dbReference>
<dbReference type="InterPro" id="IPR008971">
    <property type="entry name" value="HSP40/DnaJ_pept-bd"/>
</dbReference>
<keyword evidence="2" id="KW-0677">Repeat</keyword>
<keyword evidence="1 5" id="KW-0479">Metal-binding</keyword>
<keyword evidence="7" id="KW-1133">Transmembrane helix</keyword>
<evidence type="ECO:0000259" key="9">
    <source>
        <dbReference type="PROSITE" id="PS51188"/>
    </source>
</evidence>
<name>A0ABR2LDW4_9ASPA</name>